<feature type="non-terminal residue" evidence="1">
    <location>
        <position position="1"/>
    </location>
</feature>
<name>X1Q8V3_9ZZZZ</name>
<evidence type="ECO:0000313" key="1">
    <source>
        <dbReference type="EMBL" id="GAI51226.1"/>
    </source>
</evidence>
<comment type="caution">
    <text evidence="1">The sequence shown here is derived from an EMBL/GenBank/DDBJ whole genome shotgun (WGS) entry which is preliminary data.</text>
</comment>
<reference evidence="1" key="1">
    <citation type="journal article" date="2014" name="Front. Microbiol.">
        <title>High frequency of phylogenetically diverse reductive dehalogenase-homologous genes in deep subseafloor sedimentary metagenomes.</title>
        <authorList>
            <person name="Kawai M."/>
            <person name="Futagami T."/>
            <person name="Toyoda A."/>
            <person name="Takaki Y."/>
            <person name="Nishi S."/>
            <person name="Hori S."/>
            <person name="Arai W."/>
            <person name="Tsubouchi T."/>
            <person name="Morono Y."/>
            <person name="Uchiyama I."/>
            <person name="Ito T."/>
            <person name="Fujiyama A."/>
            <person name="Inagaki F."/>
            <person name="Takami H."/>
        </authorList>
    </citation>
    <scope>NUCLEOTIDE SEQUENCE</scope>
    <source>
        <strain evidence="1">Expedition CK06-06</strain>
    </source>
</reference>
<gene>
    <name evidence="1" type="ORF">S06H3_56257</name>
</gene>
<accession>X1Q8V3</accession>
<protein>
    <recommendedName>
        <fullName evidence="2">Tetratricopeptide repeat protein</fullName>
    </recommendedName>
</protein>
<organism evidence="1">
    <name type="scientific">marine sediment metagenome</name>
    <dbReference type="NCBI Taxonomy" id="412755"/>
    <lineage>
        <taxon>unclassified sequences</taxon>
        <taxon>metagenomes</taxon>
        <taxon>ecological metagenomes</taxon>
    </lineage>
</organism>
<dbReference type="InterPro" id="IPR011990">
    <property type="entry name" value="TPR-like_helical_dom_sf"/>
</dbReference>
<proteinExistence type="predicted"/>
<dbReference type="SUPFAM" id="SSF48452">
    <property type="entry name" value="TPR-like"/>
    <property type="match status" value="1"/>
</dbReference>
<dbReference type="EMBL" id="BARV01036176">
    <property type="protein sequence ID" value="GAI51226.1"/>
    <property type="molecule type" value="Genomic_DNA"/>
</dbReference>
<dbReference type="AlphaFoldDB" id="X1Q8V3"/>
<sequence length="98" mass="11269">PIWEGSKAYFLLRANDNYGAQKIAKEVLKSDPTDYIARVNLAIALKRLGRHRDMEKELLILEKQVIKEDVRAGIAALRRDKPNMLLFLRKALGRNLLL</sequence>
<evidence type="ECO:0008006" key="2">
    <source>
        <dbReference type="Google" id="ProtNLM"/>
    </source>
</evidence>